<organism evidence="6 7">
    <name type="scientific">Coniochaeta pulveracea</name>
    <dbReference type="NCBI Taxonomy" id="177199"/>
    <lineage>
        <taxon>Eukaryota</taxon>
        <taxon>Fungi</taxon>
        <taxon>Dikarya</taxon>
        <taxon>Ascomycota</taxon>
        <taxon>Pezizomycotina</taxon>
        <taxon>Sordariomycetes</taxon>
        <taxon>Sordariomycetidae</taxon>
        <taxon>Coniochaetales</taxon>
        <taxon>Coniochaetaceae</taxon>
        <taxon>Coniochaeta</taxon>
    </lineage>
</organism>
<evidence type="ECO:0000256" key="2">
    <source>
        <dbReference type="ARBA" id="ARBA00022692"/>
    </source>
</evidence>
<keyword evidence="7" id="KW-1185">Reference proteome</keyword>
<keyword evidence="3 5" id="KW-1133">Transmembrane helix</keyword>
<keyword evidence="4 5" id="KW-0472">Membrane</keyword>
<name>A0A420Y3Q2_9PEZI</name>
<reference evidence="6 7" key="1">
    <citation type="submission" date="2018-08" db="EMBL/GenBank/DDBJ databases">
        <title>Draft genome of the lignicolous fungus Coniochaeta pulveracea.</title>
        <authorList>
            <person name="Borstlap C.J."/>
            <person name="De Witt R.N."/>
            <person name="Botha A."/>
            <person name="Volschenk H."/>
        </authorList>
    </citation>
    <scope>NUCLEOTIDE SEQUENCE [LARGE SCALE GENOMIC DNA]</scope>
    <source>
        <strain evidence="6 7">CAB683</strain>
    </source>
</reference>
<comment type="caution">
    <text evidence="6">The sequence shown here is derived from an EMBL/GenBank/DDBJ whole genome shotgun (WGS) entry which is preliminary data.</text>
</comment>
<feature type="transmembrane region" description="Helical" evidence="5">
    <location>
        <begin position="175"/>
        <end position="199"/>
    </location>
</feature>
<dbReference type="STRING" id="177199.A0A420Y3Q2"/>
<feature type="transmembrane region" description="Helical" evidence="5">
    <location>
        <begin position="37"/>
        <end position="55"/>
    </location>
</feature>
<dbReference type="Pfam" id="PF04479">
    <property type="entry name" value="RTA1"/>
    <property type="match status" value="1"/>
</dbReference>
<dbReference type="PANTHER" id="PTHR31465">
    <property type="entry name" value="PROTEIN RTA1-RELATED"/>
    <property type="match status" value="1"/>
</dbReference>
<evidence type="ECO:0000256" key="4">
    <source>
        <dbReference type="ARBA" id="ARBA00023136"/>
    </source>
</evidence>
<sequence>MSNTTPGLPPYAVPFGPHANCTLDICPAQYSVYGYQASLPANVAFLSVYIIVAMLHAQLGIMTKHWWFRLFMIAGAINAMLGYTARLFMYDNPFDYTAFQMQIVCITSGSVYFSAALYFVFAETITYLSTDISPFKPQLIYLIYLPCELISLCLQAVGAGLATTTSGDTQKSINIALAGMILQVSILVTFCFLGGDYLVRYYWSNLWKRRFT</sequence>
<proteinExistence type="predicted"/>
<feature type="transmembrane region" description="Helical" evidence="5">
    <location>
        <begin position="141"/>
        <end position="163"/>
    </location>
</feature>
<gene>
    <name evidence="6" type="ORF">DL546_002691</name>
</gene>
<accession>A0A420Y3Q2</accession>
<evidence type="ECO:0000313" key="7">
    <source>
        <dbReference type="Proteomes" id="UP000275385"/>
    </source>
</evidence>
<dbReference type="GO" id="GO:0005886">
    <property type="term" value="C:plasma membrane"/>
    <property type="evidence" value="ECO:0007669"/>
    <property type="project" value="TreeGrafter"/>
</dbReference>
<dbReference type="Proteomes" id="UP000275385">
    <property type="component" value="Unassembled WGS sequence"/>
</dbReference>
<dbReference type="EMBL" id="QVQW01000055">
    <property type="protein sequence ID" value="RKU42514.1"/>
    <property type="molecule type" value="Genomic_DNA"/>
</dbReference>
<dbReference type="AlphaFoldDB" id="A0A420Y3Q2"/>
<evidence type="ECO:0000256" key="5">
    <source>
        <dbReference type="SAM" id="Phobius"/>
    </source>
</evidence>
<evidence type="ECO:0000256" key="3">
    <source>
        <dbReference type="ARBA" id="ARBA00022989"/>
    </source>
</evidence>
<comment type="subcellular location">
    <subcellularLocation>
        <location evidence="1">Membrane</location>
        <topology evidence="1">Multi-pass membrane protein</topology>
    </subcellularLocation>
</comment>
<keyword evidence="2 5" id="KW-0812">Transmembrane</keyword>
<evidence type="ECO:0000313" key="6">
    <source>
        <dbReference type="EMBL" id="RKU42514.1"/>
    </source>
</evidence>
<dbReference type="PANTHER" id="PTHR31465:SF9">
    <property type="entry name" value="SPHINGOID LONG-CHAIN BASE TRANSPORTER RSB1"/>
    <property type="match status" value="1"/>
</dbReference>
<feature type="transmembrane region" description="Helical" evidence="5">
    <location>
        <begin position="67"/>
        <end position="89"/>
    </location>
</feature>
<dbReference type="GO" id="GO:0000324">
    <property type="term" value="C:fungal-type vacuole"/>
    <property type="evidence" value="ECO:0007669"/>
    <property type="project" value="TreeGrafter"/>
</dbReference>
<protein>
    <submittedName>
        <fullName evidence="6">Uncharacterized protein</fullName>
    </submittedName>
</protein>
<dbReference type="OrthoDB" id="4521223at2759"/>
<feature type="transmembrane region" description="Helical" evidence="5">
    <location>
        <begin position="101"/>
        <end position="121"/>
    </location>
</feature>
<evidence type="ECO:0000256" key="1">
    <source>
        <dbReference type="ARBA" id="ARBA00004141"/>
    </source>
</evidence>
<dbReference type="InterPro" id="IPR007568">
    <property type="entry name" value="RTA1"/>
</dbReference>